<dbReference type="PANTHER" id="PTHR23025:SF4">
    <property type="entry name" value="ALPHA_BETA HYDROLASE FOLD-3 DOMAIN-CONTAINING PROTEIN"/>
    <property type="match status" value="1"/>
</dbReference>
<dbReference type="EMBL" id="FNLM01000034">
    <property type="protein sequence ID" value="SDU69716.1"/>
    <property type="molecule type" value="Genomic_DNA"/>
</dbReference>
<organism evidence="5 6">
    <name type="scientific">Gordonia westfalica</name>
    <dbReference type="NCBI Taxonomy" id="158898"/>
    <lineage>
        <taxon>Bacteria</taxon>
        <taxon>Bacillati</taxon>
        <taxon>Actinomycetota</taxon>
        <taxon>Actinomycetes</taxon>
        <taxon>Mycobacteriales</taxon>
        <taxon>Gordoniaceae</taxon>
        <taxon>Gordonia</taxon>
    </lineage>
</organism>
<dbReference type="PROSITE" id="PS01173">
    <property type="entry name" value="LIPASE_GDXG_HIS"/>
    <property type="match status" value="1"/>
</dbReference>
<feature type="active site" evidence="3">
    <location>
        <position position="200"/>
    </location>
</feature>
<name>A0A1H2KMZ9_9ACTN</name>
<dbReference type="Gene3D" id="3.40.50.1820">
    <property type="entry name" value="alpha/beta hydrolase"/>
    <property type="match status" value="1"/>
</dbReference>
<protein>
    <submittedName>
        <fullName evidence="5">Acetyl esterase</fullName>
    </submittedName>
</protein>
<dbReference type="InterPro" id="IPR002168">
    <property type="entry name" value="Lipase_GDXG_HIS_AS"/>
</dbReference>
<evidence type="ECO:0000313" key="6">
    <source>
        <dbReference type="Proteomes" id="UP000183180"/>
    </source>
</evidence>
<comment type="similarity">
    <text evidence="1">Belongs to the 'GDXG' lipolytic enzyme family.</text>
</comment>
<dbReference type="GO" id="GO:0004771">
    <property type="term" value="F:sterol ester esterase activity"/>
    <property type="evidence" value="ECO:0007669"/>
    <property type="project" value="TreeGrafter"/>
</dbReference>
<dbReference type="InterPro" id="IPR029058">
    <property type="entry name" value="AB_hydrolase_fold"/>
</dbReference>
<dbReference type="FunFam" id="3.40.50.1820:FF:000089">
    <property type="entry name" value="Alpha/beta hydrolase"/>
    <property type="match status" value="1"/>
</dbReference>
<dbReference type="PANTHER" id="PTHR23025">
    <property type="entry name" value="TRIACYLGLYCEROL LIPASE"/>
    <property type="match status" value="1"/>
</dbReference>
<dbReference type="SUPFAM" id="SSF53474">
    <property type="entry name" value="alpha/beta-Hydrolases"/>
    <property type="match status" value="1"/>
</dbReference>
<dbReference type="GO" id="GO:0004806">
    <property type="term" value="F:triacylglycerol lipase activity"/>
    <property type="evidence" value="ECO:0007669"/>
    <property type="project" value="TreeGrafter"/>
</dbReference>
<sequence length="364" mass="39103">MSRDTYLRLSLPARIQRGVLLAAARIPETALAVLGRRAPVNSDGERVAPEFVAVGWATDHVPGSDPFAGEVDQSRAQTDELGAAMAENLPPMAVEEDLVIDGPAGPIPATRYRSSIDSDGVIVYFHGGGFVTGSRISHDTFVRRLAHGTGLDVLSVEYRLAPENPFPAGVDDAVAAWHFAVDMAPRWGVDPERIVVAGDSAGGNLATVVARLVRDEPITPIFQLLIYPVTDATAETPSRREFASGYFLSLDGIHWFNDRYVPDVEQRTDPRCSPLLAEDLSGLAPAHVIVAGFDPLRDEGLAYAKRLEEAGVPVSLRREGTLIHGFINMTLISPGARAAVDRMCAEVRRALDEAPPSGRESIAG</sequence>
<evidence type="ECO:0000313" key="5">
    <source>
        <dbReference type="EMBL" id="SDU69716.1"/>
    </source>
</evidence>
<dbReference type="OrthoDB" id="3181909at2"/>
<reference evidence="5 6" key="1">
    <citation type="submission" date="2016-10" db="EMBL/GenBank/DDBJ databases">
        <authorList>
            <person name="de Groot N.N."/>
        </authorList>
    </citation>
    <scope>NUCLEOTIDE SEQUENCE [LARGE SCALE GENOMIC DNA]</scope>
    <source>
        <strain evidence="5 6">DSM 44215</strain>
    </source>
</reference>
<dbReference type="InterPro" id="IPR013094">
    <property type="entry name" value="AB_hydrolase_3"/>
</dbReference>
<dbReference type="Proteomes" id="UP000183180">
    <property type="component" value="Unassembled WGS sequence"/>
</dbReference>
<dbReference type="InterPro" id="IPR033140">
    <property type="entry name" value="Lipase_GDXG_put_SER_AS"/>
</dbReference>
<dbReference type="STRING" id="158898.SAMN04488548_1343418"/>
<dbReference type="GO" id="GO:0005829">
    <property type="term" value="C:cytosol"/>
    <property type="evidence" value="ECO:0007669"/>
    <property type="project" value="TreeGrafter"/>
</dbReference>
<dbReference type="RefSeq" id="WP_074853112.1">
    <property type="nucleotide sequence ID" value="NZ_FNLM01000034.1"/>
</dbReference>
<dbReference type="Pfam" id="PF07859">
    <property type="entry name" value="Abhydrolase_3"/>
    <property type="match status" value="1"/>
</dbReference>
<evidence type="ECO:0000256" key="2">
    <source>
        <dbReference type="ARBA" id="ARBA00022801"/>
    </source>
</evidence>
<gene>
    <name evidence="5" type="ORF">SAMN04488548_1343418</name>
</gene>
<keyword evidence="2" id="KW-0378">Hydrolase</keyword>
<feature type="domain" description="Alpha/beta hydrolase fold-3" evidence="4">
    <location>
        <begin position="122"/>
        <end position="327"/>
    </location>
</feature>
<evidence type="ECO:0000259" key="4">
    <source>
        <dbReference type="Pfam" id="PF07859"/>
    </source>
</evidence>
<accession>A0A1H2KMZ9</accession>
<dbReference type="GO" id="GO:0019433">
    <property type="term" value="P:triglyceride catabolic process"/>
    <property type="evidence" value="ECO:0007669"/>
    <property type="project" value="TreeGrafter"/>
</dbReference>
<dbReference type="PROSITE" id="PS01174">
    <property type="entry name" value="LIPASE_GDXG_SER"/>
    <property type="match status" value="1"/>
</dbReference>
<evidence type="ECO:0000256" key="1">
    <source>
        <dbReference type="ARBA" id="ARBA00010515"/>
    </source>
</evidence>
<dbReference type="AlphaFoldDB" id="A0A1H2KMZ9"/>
<proteinExistence type="inferred from homology"/>
<evidence type="ECO:0000256" key="3">
    <source>
        <dbReference type="PROSITE-ProRule" id="PRU10038"/>
    </source>
</evidence>